<evidence type="ECO:0008006" key="4">
    <source>
        <dbReference type="Google" id="ProtNLM"/>
    </source>
</evidence>
<evidence type="ECO:0000313" key="2">
    <source>
        <dbReference type="EMBL" id="MED6189123.1"/>
    </source>
</evidence>
<evidence type="ECO:0000256" key="1">
    <source>
        <dbReference type="SAM" id="MobiDB-lite"/>
    </source>
</evidence>
<dbReference type="Proteomes" id="UP001341840">
    <property type="component" value="Unassembled WGS sequence"/>
</dbReference>
<proteinExistence type="predicted"/>
<feature type="compositionally biased region" description="Acidic residues" evidence="1">
    <location>
        <begin position="146"/>
        <end position="163"/>
    </location>
</feature>
<feature type="compositionally biased region" description="Acidic residues" evidence="1">
    <location>
        <begin position="95"/>
        <end position="104"/>
    </location>
</feature>
<name>A0ABU6WYE0_9FABA</name>
<evidence type="ECO:0000313" key="3">
    <source>
        <dbReference type="Proteomes" id="UP001341840"/>
    </source>
</evidence>
<feature type="compositionally biased region" description="Acidic residues" evidence="1">
    <location>
        <begin position="49"/>
        <end position="62"/>
    </location>
</feature>
<feature type="region of interest" description="Disordered" evidence="1">
    <location>
        <begin position="1"/>
        <end position="163"/>
    </location>
</feature>
<organism evidence="2 3">
    <name type="scientific">Stylosanthes scabra</name>
    <dbReference type="NCBI Taxonomy" id="79078"/>
    <lineage>
        <taxon>Eukaryota</taxon>
        <taxon>Viridiplantae</taxon>
        <taxon>Streptophyta</taxon>
        <taxon>Embryophyta</taxon>
        <taxon>Tracheophyta</taxon>
        <taxon>Spermatophyta</taxon>
        <taxon>Magnoliopsida</taxon>
        <taxon>eudicotyledons</taxon>
        <taxon>Gunneridae</taxon>
        <taxon>Pentapetalae</taxon>
        <taxon>rosids</taxon>
        <taxon>fabids</taxon>
        <taxon>Fabales</taxon>
        <taxon>Fabaceae</taxon>
        <taxon>Papilionoideae</taxon>
        <taxon>50 kb inversion clade</taxon>
        <taxon>dalbergioids sensu lato</taxon>
        <taxon>Dalbergieae</taxon>
        <taxon>Pterocarpus clade</taxon>
        <taxon>Stylosanthes</taxon>
    </lineage>
</organism>
<protein>
    <recommendedName>
        <fullName evidence="4">Transposase</fullName>
    </recommendedName>
</protein>
<accession>A0ABU6WYE0</accession>
<feature type="compositionally biased region" description="Acidic residues" evidence="1">
    <location>
        <begin position="19"/>
        <end position="40"/>
    </location>
</feature>
<gene>
    <name evidence="2" type="ORF">PIB30_092680</name>
</gene>
<comment type="caution">
    <text evidence="2">The sequence shown here is derived from an EMBL/GenBank/DDBJ whole genome shotgun (WGS) entry which is preliminary data.</text>
</comment>
<dbReference type="EMBL" id="JASCZI010183171">
    <property type="protein sequence ID" value="MED6189123.1"/>
    <property type="molecule type" value="Genomic_DNA"/>
</dbReference>
<sequence length="229" mass="24563">NVIGNNEGGENEGANSDVAENEGADGEVAENEGANEDNAEVADGTVFNEDIENGEDETNEEQGEGHGSVDDDTEESEYVPSEEKTDSADDVQCTDSEEDLDLDDNGFGIGERGSGSGSGNRNGNGNGVADKGKGKVNEDFSHSEGSEELEDGNDFGDYDASDDDGDVAGRNLFPVHKPIENMANYQWRVGTVYALWDEFKETVSAYAVYTARGIKFDYGDRKRVIAICQ</sequence>
<feature type="compositionally biased region" description="Gly residues" evidence="1">
    <location>
        <begin position="107"/>
        <end position="126"/>
    </location>
</feature>
<reference evidence="2 3" key="1">
    <citation type="journal article" date="2023" name="Plants (Basel)">
        <title>Bridging the Gap: Combining Genomics and Transcriptomics Approaches to Understand Stylosanthes scabra, an Orphan Legume from the Brazilian Caatinga.</title>
        <authorList>
            <person name="Ferreira-Neto J.R.C."/>
            <person name="da Silva M.D."/>
            <person name="Binneck E."/>
            <person name="de Melo N.F."/>
            <person name="da Silva R.H."/>
            <person name="de Melo A.L.T.M."/>
            <person name="Pandolfi V."/>
            <person name="Bustamante F.O."/>
            <person name="Brasileiro-Vidal A.C."/>
            <person name="Benko-Iseppon A.M."/>
        </authorList>
    </citation>
    <scope>NUCLEOTIDE SEQUENCE [LARGE SCALE GENOMIC DNA]</scope>
    <source>
        <tissue evidence="2">Leaves</tissue>
    </source>
</reference>
<feature type="compositionally biased region" description="Basic and acidic residues" evidence="1">
    <location>
        <begin position="130"/>
        <end position="145"/>
    </location>
</feature>
<feature type="non-terminal residue" evidence="2">
    <location>
        <position position="1"/>
    </location>
</feature>
<keyword evidence="3" id="KW-1185">Reference proteome</keyword>